<comment type="caution">
    <text evidence="3">The sequence shown here is derived from an EMBL/GenBank/DDBJ whole genome shotgun (WGS) entry which is preliminary data.</text>
</comment>
<gene>
    <name evidence="3" type="ORF">FYJ57_06315</name>
</gene>
<dbReference type="SUPFAM" id="SSF53300">
    <property type="entry name" value="vWA-like"/>
    <property type="match status" value="1"/>
</dbReference>
<dbReference type="PANTHER" id="PTHR41248">
    <property type="entry name" value="NORD PROTEIN"/>
    <property type="match status" value="1"/>
</dbReference>
<evidence type="ECO:0000313" key="3">
    <source>
        <dbReference type="EMBL" id="MST66350.1"/>
    </source>
</evidence>
<keyword evidence="4" id="KW-1185">Reference proteome</keyword>
<dbReference type="InterPro" id="IPR051928">
    <property type="entry name" value="NorD/CobT"/>
</dbReference>
<dbReference type="AlphaFoldDB" id="A0A7X2P3B0"/>
<dbReference type="EMBL" id="VUMS01000009">
    <property type="protein sequence ID" value="MST66350.1"/>
    <property type="molecule type" value="Genomic_DNA"/>
</dbReference>
<reference evidence="3 4" key="1">
    <citation type="submission" date="2019-08" db="EMBL/GenBank/DDBJ databases">
        <title>In-depth cultivation of the pig gut microbiome towards novel bacterial diversity and tailored functional studies.</title>
        <authorList>
            <person name="Wylensek D."/>
            <person name="Hitch T.C.A."/>
            <person name="Clavel T."/>
        </authorList>
    </citation>
    <scope>NUCLEOTIDE SEQUENCE [LARGE SCALE GENOMIC DNA]</scope>
    <source>
        <strain evidence="3 4">BSM-380-WT-5A</strain>
    </source>
</reference>
<dbReference type="Pfam" id="PF11775">
    <property type="entry name" value="CobT_C"/>
    <property type="match status" value="1"/>
</dbReference>
<dbReference type="Gene3D" id="3.40.50.410">
    <property type="entry name" value="von Willebrand factor, type A domain"/>
    <property type="match status" value="1"/>
</dbReference>
<dbReference type="Proteomes" id="UP000440513">
    <property type="component" value="Unassembled WGS sequence"/>
</dbReference>
<name>A0A7X2P3B0_9FIRM</name>
<sequence length="587" mass="68096">MEERQLEIANRMKNIIWTVCGDYTLEAKPDVEAFLKSKYIALYDGIKQGAFAKYFEKEKLSMYLVKKVYLGAREDALVAIAQLCMEKAVGDRIARERKGVSSIQKKAYEYVLDHEMDMMVKSEFGRLQLAMMRQVLTGERRCEEKIRKQLDRIEPLEKAADTMEVIRTIDDCYNAWVDPEFEQIHGDLSKVLAVTVEELMEYSWQDFLTEDMYEENFEAYLEQMSQQMTATGQNHAEEKKDEKESSKKRKIVRVSEEDLKKVYTYIELNFGKTYLSPLEEKKINFQLCRGIHADCGLYFTDGILANPVKKNYQLEYAKKQQGKNKYAYYDNHRTVKQNIVILSGILKKAMAMRQEEITILSDRGKICPERLWKIGRSRDAKLFSQICPADGSTFVVDVLIDASGSQRVRQEQVALQAYIIMQALSSVHIPHRVMSFCTFWDHTILQRYREYDEDASANEKIFNFTTSSNNRDGLAIRAASLGLLEREEERKIMIILSDGRPYDVILNRPNGRNPQPYQGKYAVRDTGTEVRRLRNLGVSVLGVFAGEEKDLEAEKKIFGRDFAYIRDISRFSRIVGSYLNKQIEENC</sequence>
<dbReference type="PANTHER" id="PTHR41248:SF1">
    <property type="entry name" value="NORD PROTEIN"/>
    <property type="match status" value="1"/>
</dbReference>
<organism evidence="3 4">
    <name type="scientific">Oliverpabstia intestinalis</name>
    <dbReference type="NCBI Taxonomy" id="2606633"/>
    <lineage>
        <taxon>Bacteria</taxon>
        <taxon>Bacillati</taxon>
        <taxon>Bacillota</taxon>
        <taxon>Clostridia</taxon>
        <taxon>Lachnospirales</taxon>
        <taxon>Lachnospiraceae</taxon>
        <taxon>Oliverpabstia</taxon>
    </lineage>
</organism>
<evidence type="ECO:0000256" key="1">
    <source>
        <dbReference type="SAM" id="MobiDB-lite"/>
    </source>
</evidence>
<feature type="compositionally biased region" description="Basic and acidic residues" evidence="1">
    <location>
        <begin position="235"/>
        <end position="245"/>
    </location>
</feature>
<proteinExistence type="predicted"/>
<evidence type="ECO:0000259" key="2">
    <source>
        <dbReference type="Pfam" id="PF11775"/>
    </source>
</evidence>
<dbReference type="InterPro" id="IPR036465">
    <property type="entry name" value="vWFA_dom_sf"/>
</dbReference>
<feature type="domain" description="Cobalamin biosynthesis protein CobT VWA" evidence="2">
    <location>
        <begin position="395"/>
        <end position="441"/>
    </location>
</feature>
<protein>
    <submittedName>
        <fullName evidence="3">Nitric oxide reductase activation protein</fullName>
    </submittedName>
</protein>
<accession>A0A7X2P3B0</accession>
<feature type="region of interest" description="Disordered" evidence="1">
    <location>
        <begin position="228"/>
        <end position="249"/>
    </location>
</feature>
<evidence type="ECO:0000313" key="4">
    <source>
        <dbReference type="Proteomes" id="UP000440513"/>
    </source>
</evidence>
<dbReference type="InterPro" id="IPR025861">
    <property type="entry name" value="CobT_VWA_dom"/>
</dbReference>